<accession>D3PWS1</accession>
<dbReference type="RefSeq" id="WP_013018864.1">
    <property type="nucleotide sequence ID" value="NC_013947.1"/>
</dbReference>
<dbReference type="KEGG" id="sna:Snas_3634"/>
<dbReference type="HOGENOM" id="CLU_3173445_0_0_11"/>
<name>D3PWS1_STANL</name>
<evidence type="ECO:0000313" key="1">
    <source>
        <dbReference type="EMBL" id="ADD43293.1"/>
    </source>
</evidence>
<keyword evidence="2" id="KW-1185">Reference proteome</keyword>
<reference evidence="1 2" key="1">
    <citation type="journal article" date="2009" name="Stand. Genomic Sci.">
        <title>Complete genome sequence of Stackebrandtia nassauensis type strain (LLR-40K-21).</title>
        <authorList>
            <person name="Munk C."/>
            <person name="Lapidus A."/>
            <person name="Copeland A."/>
            <person name="Jando M."/>
            <person name="Mayilraj S."/>
            <person name="Glavina Del Rio T."/>
            <person name="Nolan M."/>
            <person name="Chen F."/>
            <person name="Lucas S."/>
            <person name="Tice H."/>
            <person name="Cheng J.F."/>
            <person name="Han C."/>
            <person name="Detter J.C."/>
            <person name="Bruce D."/>
            <person name="Goodwin L."/>
            <person name="Chain P."/>
            <person name="Pitluck S."/>
            <person name="Goker M."/>
            <person name="Ovchinikova G."/>
            <person name="Pati A."/>
            <person name="Ivanova N."/>
            <person name="Mavromatis K."/>
            <person name="Chen A."/>
            <person name="Palaniappan K."/>
            <person name="Land M."/>
            <person name="Hauser L."/>
            <person name="Chang Y.J."/>
            <person name="Jeffries C.D."/>
            <person name="Bristow J."/>
            <person name="Eisen J.A."/>
            <person name="Markowitz V."/>
            <person name="Hugenholtz P."/>
            <person name="Kyrpides N.C."/>
            <person name="Klenk H.P."/>
        </authorList>
    </citation>
    <scope>NUCLEOTIDE SEQUENCE [LARGE SCALE GENOMIC DNA]</scope>
    <source>
        <strain evidence="2">DSM 44728 / CIP 108903 / NRRL B-16338 / NBRC 102104 / LLR-40K-21</strain>
    </source>
</reference>
<dbReference type="EMBL" id="CP001778">
    <property type="protein sequence ID" value="ADD43293.1"/>
    <property type="molecule type" value="Genomic_DNA"/>
</dbReference>
<proteinExistence type="predicted"/>
<dbReference type="AlphaFoldDB" id="D3PWS1"/>
<protein>
    <submittedName>
        <fullName evidence="1">Uncharacterized protein</fullName>
    </submittedName>
</protein>
<gene>
    <name evidence="1" type="ordered locus">Snas_3634</name>
</gene>
<organism evidence="1 2">
    <name type="scientific">Stackebrandtia nassauensis (strain DSM 44728 / CIP 108903 / NRRL B-16338 / NBRC 102104 / LLR-40K-21)</name>
    <dbReference type="NCBI Taxonomy" id="446470"/>
    <lineage>
        <taxon>Bacteria</taxon>
        <taxon>Bacillati</taxon>
        <taxon>Actinomycetota</taxon>
        <taxon>Actinomycetes</taxon>
        <taxon>Glycomycetales</taxon>
        <taxon>Glycomycetaceae</taxon>
        <taxon>Stackebrandtia</taxon>
    </lineage>
</organism>
<sequence>MEHNAQRIAIAAAAQARGLIQRSLTHDVPIDARLLTESCAALATLSQ</sequence>
<evidence type="ECO:0000313" key="2">
    <source>
        <dbReference type="Proteomes" id="UP000000844"/>
    </source>
</evidence>
<dbReference type="Proteomes" id="UP000000844">
    <property type="component" value="Chromosome"/>
</dbReference>